<feature type="region of interest" description="Disordered" evidence="2">
    <location>
        <begin position="157"/>
        <end position="190"/>
    </location>
</feature>
<feature type="region of interest" description="Disordered" evidence="2">
    <location>
        <begin position="1104"/>
        <end position="1131"/>
    </location>
</feature>
<dbReference type="PANTHER" id="PTHR47510:SF3">
    <property type="entry name" value="ENDO_EXONUCLEASE_PHOSPHATASE DOMAIN-CONTAINING PROTEIN"/>
    <property type="match status" value="1"/>
</dbReference>
<dbReference type="AlphaFoldDB" id="A0AAE0PSD6"/>
<keyword evidence="1" id="KW-0175">Coiled coil</keyword>
<comment type="caution">
    <text evidence="3">The sequence shown here is derived from an EMBL/GenBank/DDBJ whole genome shotgun (WGS) entry which is preliminary data.</text>
</comment>
<proteinExistence type="predicted"/>
<organism evidence="3 4">
    <name type="scientific">Hemibagrus guttatus</name>
    <dbReference type="NCBI Taxonomy" id="175788"/>
    <lineage>
        <taxon>Eukaryota</taxon>
        <taxon>Metazoa</taxon>
        <taxon>Chordata</taxon>
        <taxon>Craniata</taxon>
        <taxon>Vertebrata</taxon>
        <taxon>Euteleostomi</taxon>
        <taxon>Actinopterygii</taxon>
        <taxon>Neopterygii</taxon>
        <taxon>Teleostei</taxon>
        <taxon>Ostariophysi</taxon>
        <taxon>Siluriformes</taxon>
        <taxon>Bagridae</taxon>
        <taxon>Hemibagrus</taxon>
    </lineage>
</organism>
<dbReference type="EMBL" id="JAUCMX010000037">
    <property type="protein sequence ID" value="KAK3506393.1"/>
    <property type="molecule type" value="Genomic_DNA"/>
</dbReference>
<keyword evidence="4" id="KW-1185">Reference proteome</keyword>
<feature type="coiled-coil region" evidence="1">
    <location>
        <begin position="315"/>
        <end position="349"/>
    </location>
</feature>
<feature type="region of interest" description="Disordered" evidence="2">
    <location>
        <begin position="218"/>
        <end position="246"/>
    </location>
</feature>
<sequence length="1227" mass="136540">MIRQRAHAITDTVANLLLRNVAKTRNVVRSASDSALERGNSSVQFTQFPYELVYTFVEQSTKTLVQNVLNAGFIGDTEAQESCFVKKSTSSSSLFPRAAVEENLEHLNVIEQNPPGPSSRVQGSDGGSSHPAAENQEMKRRLGFRFIVERKRVVIRRPVKRQRKQKKQRRSRVPVQRVVQPSTSAPPTVHYEVPSNLDGVRSIFRIMILLLKLQTENRGPRGRSSRSLAERWAGSSPTSPRPSPAALSLTPLCKLKLRQALGGQVVLPDDWETTAEVIRETGRKVLGVSSGRRKEDKETWWWNEEVQDSVQRKRLAKKKWDMDRTEENRQEYKELQRRVKREVSKAKQKAYEELYTRLDTREGQKDLYRLARQRDRDGKDVQQVRVIKDRDGRVLTSEESVQRRWKEYFEELMNEENEREKRVEGVNSVEQKVDKIRKDEVRKALKRMKSGKAVGPDDIPVEIKQAEKKMGNSHTRDSEISEERRSSRCGPAGASTPDSASDQRQKCFRDIMDLVLQLSDEEWKAVSRGMEKEVSRLEFASDCTEIVTTSLSAVIRHLLKPLHKSFGIEAILEANDKLKKMESNSSKCSAPDASAQSSPMEASDFICELSQRIVTEIKGAMLAAIRSTASGPGPGPSCSARASSLAGDRISQLDDLSIACTNEICDKILALYLSEECVRPGGETTSGTSLKSHQEVHGIMKGLEELYPSRSSTVKSLISEIVSNMPTDGASSAPRAERPFSDQFVSKASQVVGEVLQGTEQRLAALVLPQTSVSASSGTELNFLMELVKSSVASENIQSAAAGRFLNKDILVKKLSSHVSTGLISVKGSGSSRASSLRSSVDLDRVAFDIVNSVVNGKSLEFGLTDVENGLEAWVGEAQVSDADAHSAPYSKSSSAFSSKLQSLSALEDQKSVQQFIDAERKPLPSAQNSPYVSLHLFTVVRDRLKAFFTSSSAADDKRTDASVSDEDRVAPIHISEDGMVHELTEPDSLSPEEMIRQRAHAITDTVANLLLRNVAKTRNVVRSASDSAVERGNSSVQFTQFPYELVYTFVEQSTKTLVQNVLNAGFIGDTEAQESCFMKKSTSSSSLFSRAAVEENLEHLNVIDEQNPPGPSSHVQGSDGGSSHPAAENQEMKRRLGLRFIVERKRVVIRRPVKRQRKQKKQRRSRVPVQRVVQPSTSAPPTVHYASDRESRSSRTLFKNTRRTLGRIFSNISKTFTCCFIPDTAL</sequence>
<gene>
    <name evidence="3" type="ORF">QTP70_015323</name>
</gene>
<feature type="compositionally biased region" description="Basic residues" evidence="2">
    <location>
        <begin position="157"/>
        <end position="172"/>
    </location>
</feature>
<feature type="region of interest" description="Disordered" evidence="2">
    <location>
        <begin position="1152"/>
        <end position="1192"/>
    </location>
</feature>
<feature type="compositionally biased region" description="Basic residues" evidence="2">
    <location>
        <begin position="1152"/>
        <end position="1167"/>
    </location>
</feature>
<dbReference type="PANTHER" id="PTHR47510">
    <property type="entry name" value="REVERSE TRANSCRIPTASE DOMAIN-CONTAINING PROTEIN"/>
    <property type="match status" value="1"/>
</dbReference>
<feature type="region of interest" description="Disordered" evidence="2">
    <location>
        <begin position="465"/>
        <end position="503"/>
    </location>
</feature>
<feature type="region of interest" description="Disordered" evidence="2">
    <location>
        <begin position="110"/>
        <end position="136"/>
    </location>
</feature>
<name>A0AAE0PSD6_9TELE</name>
<evidence type="ECO:0000313" key="4">
    <source>
        <dbReference type="Proteomes" id="UP001274896"/>
    </source>
</evidence>
<feature type="compositionally biased region" description="Basic and acidic residues" evidence="2">
    <location>
        <begin position="465"/>
        <end position="486"/>
    </location>
</feature>
<evidence type="ECO:0000313" key="3">
    <source>
        <dbReference type="EMBL" id="KAK3506393.1"/>
    </source>
</evidence>
<reference evidence="3" key="1">
    <citation type="submission" date="2023-06" db="EMBL/GenBank/DDBJ databases">
        <title>Male Hemibagrus guttatus genome.</title>
        <authorList>
            <person name="Bian C."/>
        </authorList>
    </citation>
    <scope>NUCLEOTIDE SEQUENCE</scope>
    <source>
        <strain evidence="3">Male_cb2023</strain>
        <tissue evidence="3">Muscle</tissue>
    </source>
</reference>
<accession>A0AAE0PSD6</accession>
<protein>
    <submittedName>
        <fullName evidence="3">Uncharacterized protein</fullName>
    </submittedName>
</protein>
<evidence type="ECO:0000256" key="2">
    <source>
        <dbReference type="SAM" id="MobiDB-lite"/>
    </source>
</evidence>
<evidence type="ECO:0000256" key="1">
    <source>
        <dbReference type="SAM" id="Coils"/>
    </source>
</evidence>
<dbReference type="Proteomes" id="UP001274896">
    <property type="component" value="Unassembled WGS sequence"/>
</dbReference>